<evidence type="ECO:0000256" key="1">
    <source>
        <dbReference type="SAM" id="SignalP"/>
    </source>
</evidence>
<feature type="chain" id="PRO_5003277110" evidence="1">
    <location>
        <begin position="21"/>
        <end position="60"/>
    </location>
</feature>
<dbReference type="AlphaFoldDB" id="F2D8A1"/>
<reference evidence="2" key="1">
    <citation type="journal article" date="2011" name="Plant Physiol.">
        <title>Comprehensive sequence analysis of 24,783 barley full-length cDNAs derived from 12 clone libraries.</title>
        <authorList>
            <person name="Matsumoto T."/>
            <person name="Tanaka T."/>
            <person name="Sakai H."/>
            <person name="Amano N."/>
            <person name="Kanamori H."/>
            <person name="Kurita K."/>
            <person name="Kikuta A."/>
            <person name="Kamiya K."/>
            <person name="Yamamoto M."/>
            <person name="Ikawa H."/>
            <person name="Fujii N."/>
            <person name="Hori K."/>
            <person name="Itoh T."/>
            <person name="Sato K."/>
        </authorList>
    </citation>
    <scope>NUCLEOTIDE SEQUENCE</scope>
    <source>
        <tissue evidence="2">Shoot</tissue>
    </source>
</reference>
<accession>F2D8A1</accession>
<name>F2D8A1_HORVV</name>
<keyword evidence="1" id="KW-0732">Signal</keyword>
<organism evidence="2">
    <name type="scientific">Hordeum vulgare subsp. vulgare</name>
    <name type="common">Domesticated barley</name>
    <dbReference type="NCBI Taxonomy" id="112509"/>
    <lineage>
        <taxon>Eukaryota</taxon>
        <taxon>Viridiplantae</taxon>
        <taxon>Streptophyta</taxon>
        <taxon>Embryophyta</taxon>
        <taxon>Tracheophyta</taxon>
        <taxon>Spermatophyta</taxon>
        <taxon>Magnoliopsida</taxon>
        <taxon>Liliopsida</taxon>
        <taxon>Poales</taxon>
        <taxon>Poaceae</taxon>
        <taxon>BOP clade</taxon>
        <taxon>Pooideae</taxon>
        <taxon>Triticodae</taxon>
        <taxon>Triticeae</taxon>
        <taxon>Hordeinae</taxon>
        <taxon>Hordeum</taxon>
    </lineage>
</organism>
<evidence type="ECO:0000313" key="2">
    <source>
        <dbReference type="EMBL" id="BAJ91322.1"/>
    </source>
</evidence>
<protein>
    <submittedName>
        <fullName evidence="2">Predicted protein</fullName>
    </submittedName>
</protein>
<proteinExistence type="evidence at transcript level"/>
<sequence length="60" mass="6726">MTYCRLMFCSICFLQAFVKAVNCSGVSVYNEVGSIQSLVLHFSRCEHEGNISKEGKGCWN</sequence>
<dbReference type="EMBL" id="AK360113">
    <property type="protein sequence ID" value="BAJ91322.1"/>
    <property type="molecule type" value="mRNA"/>
</dbReference>
<feature type="signal peptide" evidence="1">
    <location>
        <begin position="1"/>
        <end position="20"/>
    </location>
</feature>